<comment type="similarity">
    <text evidence="6">Belongs to the peptidase M3 family.</text>
</comment>
<dbReference type="Proteomes" id="UP001244341">
    <property type="component" value="Chromosome 6b"/>
</dbReference>
<gene>
    <name evidence="8" type="ORF">OEZ85_001958</name>
</gene>
<keyword evidence="5 6" id="KW-0482">Metalloprotease</keyword>
<evidence type="ECO:0000259" key="7">
    <source>
        <dbReference type="Pfam" id="PF01432"/>
    </source>
</evidence>
<reference evidence="8 9" key="1">
    <citation type="submission" date="2023-05" db="EMBL/GenBank/DDBJ databases">
        <title>A 100% complete, gapless, phased diploid assembly of the Scenedesmus obliquus UTEX 3031 genome.</title>
        <authorList>
            <person name="Biondi T.C."/>
            <person name="Hanschen E.R."/>
            <person name="Kwon T."/>
            <person name="Eng W."/>
            <person name="Kruse C.P.S."/>
            <person name="Koehler S.I."/>
            <person name="Kunde Y."/>
            <person name="Gleasner C.D."/>
            <person name="You Mak K.T."/>
            <person name="Polle J."/>
            <person name="Hovde B.T."/>
            <person name="Starkenburg S.R."/>
        </authorList>
    </citation>
    <scope>NUCLEOTIDE SEQUENCE [LARGE SCALE GENOMIC DNA]</scope>
    <source>
        <strain evidence="8 9">DOE0152z</strain>
    </source>
</reference>
<keyword evidence="2 6" id="KW-0479">Metal-binding</keyword>
<protein>
    <recommendedName>
        <fullName evidence="7">Peptidase M3A/M3B catalytic domain-containing protein</fullName>
    </recommendedName>
</protein>
<keyword evidence="3 6" id="KW-0378">Hydrolase</keyword>
<accession>A0ABY8U2F3</accession>
<evidence type="ECO:0000256" key="1">
    <source>
        <dbReference type="ARBA" id="ARBA00022670"/>
    </source>
</evidence>
<evidence type="ECO:0000256" key="3">
    <source>
        <dbReference type="ARBA" id="ARBA00022801"/>
    </source>
</evidence>
<dbReference type="EMBL" id="CP126213">
    <property type="protein sequence ID" value="WIA15289.1"/>
    <property type="molecule type" value="Genomic_DNA"/>
</dbReference>
<evidence type="ECO:0000313" key="8">
    <source>
        <dbReference type="EMBL" id="WIA15289.1"/>
    </source>
</evidence>
<dbReference type="PANTHER" id="PTHR11804:SF79">
    <property type="entry name" value="MITOCHONDRIAL INTERMEDIATE PEPTIDASE"/>
    <property type="match status" value="1"/>
</dbReference>
<organism evidence="8 9">
    <name type="scientific">Tetradesmus obliquus</name>
    <name type="common">Green alga</name>
    <name type="synonym">Acutodesmus obliquus</name>
    <dbReference type="NCBI Taxonomy" id="3088"/>
    <lineage>
        <taxon>Eukaryota</taxon>
        <taxon>Viridiplantae</taxon>
        <taxon>Chlorophyta</taxon>
        <taxon>core chlorophytes</taxon>
        <taxon>Chlorophyceae</taxon>
        <taxon>CS clade</taxon>
        <taxon>Sphaeropleales</taxon>
        <taxon>Scenedesmaceae</taxon>
        <taxon>Tetradesmus</taxon>
    </lineage>
</organism>
<dbReference type="PANTHER" id="PTHR11804">
    <property type="entry name" value="PROTEASE M3 THIMET OLIGOPEPTIDASE-RELATED"/>
    <property type="match status" value="1"/>
</dbReference>
<keyword evidence="4 6" id="KW-0862">Zinc</keyword>
<dbReference type="Pfam" id="PF01432">
    <property type="entry name" value="Peptidase_M3"/>
    <property type="match status" value="1"/>
</dbReference>
<evidence type="ECO:0000256" key="6">
    <source>
        <dbReference type="RuleBase" id="RU003435"/>
    </source>
</evidence>
<evidence type="ECO:0000256" key="2">
    <source>
        <dbReference type="ARBA" id="ARBA00022723"/>
    </source>
</evidence>
<comment type="cofactor">
    <cofactor evidence="6">
        <name>Zn(2+)</name>
        <dbReference type="ChEBI" id="CHEBI:29105"/>
    </cofactor>
    <text evidence="6">Binds 1 zinc ion.</text>
</comment>
<name>A0ABY8U2F3_TETOB</name>
<dbReference type="InterPro" id="IPR045090">
    <property type="entry name" value="Pept_M3A_M3B"/>
</dbReference>
<evidence type="ECO:0000313" key="9">
    <source>
        <dbReference type="Proteomes" id="UP001244341"/>
    </source>
</evidence>
<feature type="domain" description="Peptidase M3A/M3B catalytic" evidence="7">
    <location>
        <begin position="78"/>
        <end position="261"/>
    </location>
</feature>
<sequence>MQQGYCPSWKKQQHCWMSLRGAGTTKLSLPDAAVTCSTLNSASLAPATAAAAAAAAVVLAAQPLPGSSSSSSSSSAGDDALVLSVAQLWEFGHEMGHALHLVLSSRQPACHLSGRFLPPSLLEVPSQLFERLFTSPHILAQLCHHHQTAQPLPAHLAGPLASYYSRRYASPLALSARAAAGLAEQMLGQYGDEAGGCGIWRGSWQLLSGLPGAAAAAGSLRELSLLPVMAASNGTYHCYLISWCIAARLAEQVFEPLLQQTSGASSTTDGSQRVAELQLAAATVMGMHAGLSRQELVCQLQTACGIPSFNAALEASRDQLLEDLALCSADQLHTDLQRWLRTPE</sequence>
<keyword evidence="1 6" id="KW-0645">Protease</keyword>
<dbReference type="SUPFAM" id="SSF55486">
    <property type="entry name" value="Metalloproteases ('zincins'), catalytic domain"/>
    <property type="match status" value="1"/>
</dbReference>
<evidence type="ECO:0000256" key="5">
    <source>
        <dbReference type="ARBA" id="ARBA00023049"/>
    </source>
</evidence>
<keyword evidence="9" id="KW-1185">Reference proteome</keyword>
<dbReference type="Gene3D" id="1.10.1370.40">
    <property type="match status" value="1"/>
</dbReference>
<proteinExistence type="inferred from homology"/>
<evidence type="ECO:0000256" key="4">
    <source>
        <dbReference type="ARBA" id="ARBA00022833"/>
    </source>
</evidence>
<dbReference type="InterPro" id="IPR001567">
    <property type="entry name" value="Pept_M3A_M3B_dom"/>
</dbReference>